<organism evidence="1 2">
    <name type="scientific">Roseovarius gahaiensis</name>
    <dbReference type="NCBI Taxonomy" id="2716691"/>
    <lineage>
        <taxon>Bacteria</taxon>
        <taxon>Pseudomonadati</taxon>
        <taxon>Pseudomonadota</taxon>
        <taxon>Alphaproteobacteria</taxon>
        <taxon>Rhodobacterales</taxon>
        <taxon>Roseobacteraceae</taxon>
        <taxon>Roseovarius</taxon>
    </lineage>
</organism>
<dbReference type="EMBL" id="JAAORB010000006">
    <property type="protein sequence ID" value="NHQ73925.1"/>
    <property type="molecule type" value="Genomic_DNA"/>
</dbReference>
<dbReference type="Proteomes" id="UP000639775">
    <property type="component" value="Unassembled WGS sequence"/>
</dbReference>
<protein>
    <submittedName>
        <fullName evidence="1">GNAT family N-acetyltransferase</fullName>
    </submittedName>
</protein>
<dbReference type="InterPro" id="IPR016181">
    <property type="entry name" value="Acyl_CoA_acyltransferase"/>
</dbReference>
<evidence type="ECO:0000313" key="2">
    <source>
        <dbReference type="Proteomes" id="UP000639775"/>
    </source>
</evidence>
<dbReference type="Gene3D" id="3.40.630.30">
    <property type="match status" value="1"/>
</dbReference>
<dbReference type="SUPFAM" id="SSF55729">
    <property type="entry name" value="Acyl-CoA N-acyltransferases (Nat)"/>
    <property type="match status" value="1"/>
</dbReference>
<keyword evidence="2" id="KW-1185">Reference proteome</keyword>
<dbReference type="RefSeq" id="WP_167194241.1">
    <property type="nucleotide sequence ID" value="NZ_JAAORB010000006.1"/>
</dbReference>
<accession>A0A967EFW2</accession>
<name>A0A967EFW2_9RHOB</name>
<proteinExistence type="predicted"/>
<comment type="caution">
    <text evidence="1">The sequence shown here is derived from an EMBL/GenBank/DDBJ whole genome shotgun (WGS) entry which is preliminary data.</text>
</comment>
<evidence type="ECO:0000313" key="1">
    <source>
        <dbReference type="EMBL" id="NHQ73925.1"/>
    </source>
</evidence>
<sequence length="319" mass="36450">MDRQLTKEIEVRRYTPGDRKAWDTRIQNSCNGTFIHQRAFMEYHSDRFVDHSLIIEDGDKILGLLPANRADTTLYSHQGLTYGGLIIDEKTSASAVLSAFDALRTHLKKSGITALVYKPTPHIFHKQPAESDIFALTKLGAKLEFCDLASVIAVQSRIPFNKLRKRSVNKAKKNGLITKETQDYTSFWGILSESLGERHNVRPTHSLEEILLLRELFPNQVRLFASFQEGRMLAGTLIFDMCDKAHLQYIATSETGRQVGALDIIIDQLLEKEFADYNWLSFGISTTHRGNELNTGLLRQKEMFGGRSIIFPHFRWEFE</sequence>
<dbReference type="AlphaFoldDB" id="A0A967EFW2"/>
<gene>
    <name evidence="1" type="ORF">HAT86_05515</name>
</gene>
<reference evidence="1" key="1">
    <citation type="submission" date="2020-03" db="EMBL/GenBank/DDBJ databases">
        <title>Roseovarius gahaiensis sp. nov., isolated from Gahai Saline Lake, China.</title>
        <authorList>
            <person name="Sun X."/>
        </authorList>
    </citation>
    <scope>NUCLEOTIDE SEQUENCE</scope>
    <source>
        <strain evidence="1">GH877</strain>
    </source>
</reference>